<dbReference type="eggNOG" id="COG5001">
    <property type="taxonomic scope" value="Bacteria"/>
</dbReference>
<name>A0A1P8K6S9_9BURK</name>
<evidence type="ECO:0000259" key="2">
    <source>
        <dbReference type="PROSITE" id="PS50887"/>
    </source>
</evidence>
<feature type="transmembrane region" description="Helical" evidence="1">
    <location>
        <begin position="103"/>
        <end position="121"/>
    </location>
</feature>
<dbReference type="RefSeq" id="WP_029706265.1">
    <property type="nucleotide sequence ID" value="NZ_CP019239.1"/>
</dbReference>
<protein>
    <submittedName>
        <fullName evidence="3">GGDEF domain-containing protein</fullName>
    </submittedName>
</protein>
<dbReference type="EMBL" id="CP019239">
    <property type="protein sequence ID" value="APW41722.1"/>
    <property type="molecule type" value="Genomic_DNA"/>
</dbReference>
<dbReference type="SUPFAM" id="SSF55073">
    <property type="entry name" value="Nucleotide cyclase"/>
    <property type="match status" value="1"/>
</dbReference>
<dbReference type="Gene3D" id="3.30.70.270">
    <property type="match status" value="1"/>
</dbReference>
<dbReference type="NCBIfam" id="TIGR00254">
    <property type="entry name" value="GGDEF"/>
    <property type="match status" value="1"/>
</dbReference>
<evidence type="ECO:0000256" key="1">
    <source>
        <dbReference type="SAM" id="Phobius"/>
    </source>
</evidence>
<dbReference type="InterPro" id="IPR043128">
    <property type="entry name" value="Rev_trsase/Diguanyl_cyclase"/>
</dbReference>
<dbReference type="GO" id="GO:0003824">
    <property type="term" value="F:catalytic activity"/>
    <property type="evidence" value="ECO:0007669"/>
    <property type="project" value="UniProtKB-ARBA"/>
</dbReference>
<keyword evidence="1" id="KW-1133">Transmembrane helix</keyword>
<feature type="transmembrane region" description="Helical" evidence="1">
    <location>
        <begin position="29"/>
        <end position="47"/>
    </location>
</feature>
<organism evidence="3 4">
    <name type="scientific">Rhodoferax saidenbachensis</name>
    <dbReference type="NCBI Taxonomy" id="1484693"/>
    <lineage>
        <taxon>Bacteria</taxon>
        <taxon>Pseudomonadati</taxon>
        <taxon>Pseudomonadota</taxon>
        <taxon>Betaproteobacteria</taxon>
        <taxon>Burkholderiales</taxon>
        <taxon>Comamonadaceae</taxon>
        <taxon>Rhodoferax</taxon>
    </lineage>
</organism>
<feature type="transmembrane region" description="Helical" evidence="1">
    <location>
        <begin position="53"/>
        <end position="72"/>
    </location>
</feature>
<dbReference type="PANTHER" id="PTHR46663">
    <property type="entry name" value="DIGUANYLATE CYCLASE DGCT-RELATED"/>
    <property type="match status" value="1"/>
</dbReference>
<dbReference type="InterPro" id="IPR000160">
    <property type="entry name" value="GGDEF_dom"/>
</dbReference>
<dbReference type="KEGG" id="rsb:RS694_03575"/>
<evidence type="ECO:0000313" key="4">
    <source>
        <dbReference type="Proteomes" id="UP000186110"/>
    </source>
</evidence>
<sequence>MRTTIPGDGSDSGGLSEADSFRARRLKQIASFTALALAARLVVNMAIGSPFNATQIELTAGLGLVLLSLWLARRNALDNAGLLLLASLSAMAGALVWSNEGMYDTALLAFPGLLIFCGLLLPLRYFYGLLALMLGFIFILGWRTMAGIHVPVVDPSYTQNQRTLDLLLILALSGLCVQMMISDLHKALHKSQQSRQELEQSQANLTYMAQHDALTGLPNRRMGRDRISQAMQHARRRGSHVAVLFVDLDNFKSINDVYGHDFGDKFLKSVAERLLAAVREADIVSRQGGDEFVIGITDVVDSKVIPAVALKVLSLLREPVSFDGQGVFASCSIGIAIFPDDGDNFDALMQLADQAMYQAKKSGRNTYCFSTPQQSDTLDLVAPEIS</sequence>
<keyword evidence="1" id="KW-0472">Membrane</keyword>
<feature type="transmembrane region" description="Helical" evidence="1">
    <location>
        <begin position="126"/>
        <end position="146"/>
    </location>
</feature>
<feature type="transmembrane region" description="Helical" evidence="1">
    <location>
        <begin position="79"/>
        <end position="97"/>
    </location>
</feature>
<dbReference type="SMART" id="SM00267">
    <property type="entry name" value="GGDEF"/>
    <property type="match status" value="1"/>
</dbReference>
<keyword evidence="1" id="KW-0812">Transmembrane</keyword>
<dbReference type="CDD" id="cd01949">
    <property type="entry name" value="GGDEF"/>
    <property type="match status" value="1"/>
</dbReference>
<dbReference type="PANTHER" id="PTHR46663:SF2">
    <property type="entry name" value="GGDEF DOMAIN-CONTAINING PROTEIN"/>
    <property type="match status" value="1"/>
</dbReference>
<dbReference type="FunFam" id="3.30.70.270:FF:000001">
    <property type="entry name" value="Diguanylate cyclase domain protein"/>
    <property type="match status" value="1"/>
</dbReference>
<feature type="domain" description="GGDEF" evidence="2">
    <location>
        <begin position="239"/>
        <end position="372"/>
    </location>
</feature>
<reference evidence="3 4" key="1">
    <citation type="submission" date="2017-01" db="EMBL/GenBank/DDBJ databases">
        <authorList>
            <person name="Mah S.A."/>
            <person name="Swanson W.J."/>
            <person name="Moy G.W."/>
            <person name="Vacquier V.D."/>
        </authorList>
    </citation>
    <scope>NUCLEOTIDE SEQUENCE [LARGE SCALE GENOMIC DNA]</scope>
    <source>
        <strain evidence="3 4">DSM 22694</strain>
    </source>
</reference>
<keyword evidence="4" id="KW-1185">Reference proteome</keyword>
<dbReference type="AlphaFoldDB" id="A0A1P8K6S9"/>
<dbReference type="InterPro" id="IPR029787">
    <property type="entry name" value="Nucleotide_cyclase"/>
</dbReference>
<dbReference type="PROSITE" id="PS50887">
    <property type="entry name" value="GGDEF"/>
    <property type="match status" value="1"/>
</dbReference>
<evidence type="ECO:0000313" key="3">
    <source>
        <dbReference type="EMBL" id="APW41722.1"/>
    </source>
</evidence>
<accession>A0A1P8K6S9</accession>
<gene>
    <name evidence="3" type="ORF">RS694_03575</name>
</gene>
<dbReference type="InterPro" id="IPR052163">
    <property type="entry name" value="DGC-Regulatory_Protein"/>
</dbReference>
<dbReference type="Pfam" id="PF00990">
    <property type="entry name" value="GGDEF"/>
    <property type="match status" value="1"/>
</dbReference>
<proteinExistence type="predicted"/>
<dbReference type="Proteomes" id="UP000186110">
    <property type="component" value="Chromosome"/>
</dbReference>
<dbReference type="STRING" id="1484693.RS694_03575"/>